<dbReference type="Gene3D" id="3.10.100.10">
    <property type="entry name" value="Mannose-Binding Protein A, subunit A"/>
    <property type="match status" value="1"/>
</dbReference>
<accession>A0A9P1ISI3</accession>
<reference evidence="1" key="1">
    <citation type="submission" date="2022-11" db="EMBL/GenBank/DDBJ databases">
        <authorList>
            <person name="Kikuchi T."/>
        </authorList>
    </citation>
    <scope>NUCLEOTIDE SEQUENCE</scope>
    <source>
        <strain evidence="1">PS1010</strain>
    </source>
</reference>
<dbReference type="InterPro" id="IPR016187">
    <property type="entry name" value="CTDL_fold"/>
</dbReference>
<evidence type="ECO:0000313" key="2">
    <source>
        <dbReference type="Proteomes" id="UP001152747"/>
    </source>
</evidence>
<dbReference type="Proteomes" id="UP001152747">
    <property type="component" value="Unassembled WGS sequence"/>
</dbReference>
<keyword evidence="2" id="KW-1185">Reference proteome</keyword>
<dbReference type="CDD" id="cd00037">
    <property type="entry name" value="CLECT"/>
    <property type="match status" value="1"/>
</dbReference>
<evidence type="ECO:0008006" key="3">
    <source>
        <dbReference type="Google" id="ProtNLM"/>
    </source>
</evidence>
<dbReference type="InterPro" id="IPR016186">
    <property type="entry name" value="C-type_lectin-like/link_sf"/>
</dbReference>
<evidence type="ECO:0000313" key="1">
    <source>
        <dbReference type="EMBL" id="CAI5450259.1"/>
    </source>
</evidence>
<name>A0A9P1ISI3_9PELO</name>
<dbReference type="PANTHER" id="PTHR47753">
    <property type="entry name" value="C-TYPE LECTIN-RELATED"/>
    <property type="match status" value="1"/>
</dbReference>
<dbReference type="PANTHER" id="PTHR47753:SF4">
    <property type="entry name" value="C-TYPE LECTIN DOMAIN-CONTAINING PROTEIN"/>
    <property type="match status" value="1"/>
</dbReference>
<organism evidence="1 2">
    <name type="scientific">Caenorhabditis angaria</name>
    <dbReference type="NCBI Taxonomy" id="860376"/>
    <lineage>
        <taxon>Eukaryota</taxon>
        <taxon>Metazoa</taxon>
        <taxon>Ecdysozoa</taxon>
        <taxon>Nematoda</taxon>
        <taxon>Chromadorea</taxon>
        <taxon>Rhabditida</taxon>
        <taxon>Rhabditina</taxon>
        <taxon>Rhabditomorpha</taxon>
        <taxon>Rhabditoidea</taxon>
        <taxon>Rhabditidae</taxon>
        <taxon>Peloderinae</taxon>
        <taxon>Caenorhabditis</taxon>
    </lineage>
</organism>
<dbReference type="SUPFAM" id="SSF56436">
    <property type="entry name" value="C-type lectin-like"/>
    <property type="match status" value="1"/>
</dbReference>
<dbReference type="EMBL" id="CANHGI010000005">
    <property type="protein sequence ID" value="CAI5450259.1"/>
    <property type="molecule type" value="Genomic_DNA"/>
</dbReference>
<protein>
    <recommendedName>
        <fullName evidence="3">C-type lectin domain-containing protein</fullName>
    </recommendedName>
</protein>
<gene>
    <name evidence="1" type="ORF">CAMP_LOCUS12896</name>
</gene>
<sequence length="363" mass="42073">MTDKFTSAFQEVYNSYCNSNRCYFPVFNDSGVLKYTILTDVNSTCRSYPNCLGFTQKQYQNYSIVFGNPSIQDDDLMDGKSYKISSCPTGSYTFRRANGLNWCFNFIRDMHLNGFQFIEEQQYFLKILKRLKMNLPIHLGAMKNGSQMVWTESVVSTNQSLANNLKSSWFTKNSLYLLYRPDLGSYFDLRDNQSPLYSCYSCGCIVFGNPSIQDDNLMDGRSYKISSCPTGSYTFRRANGLNWCFNFIRDMVTHTSAAKSCQSRNQHLNGFQLIEEQKYFLRIVKRLQINLPIHLGAMKNGSQMVWTESVVSTNQSLANNLKSFWFTKNSLYLLYRPDLGSYFDLRDNQTPFYSCYSCGWYAK</sequence>
<comment type="caution">
    <text evidence="1">The sequence shown here is derived from an EMBL/GenBank/DDBJ whole genome shotgun (WGS) entry which is preliminary data.</text>
</comment>
<dbReference type="AlphaFoldDB" id="A0A9P1ISI3"/>
<proteinExistence type="predicted"/>